<keyword evidence="2" id="KW-1185">Reference proteome</keyword>
<comment type="caution">
    <text evidence="1">The sequence shown here is derived from an EMBL/GenBank/DDBJ whole genome shotgun (WGS) entry which is preliminary data.</text>
</comment>
<proteinExistence type="predicted"/>
<organism evidence="1 2">
    <name type="scientific">Kitasatospora kifunensis</name>
    <name type="common">Streptomyces kifunensis</name>
    <dbReference type="NCBI Taxonomy" id="58351"/>
    <lineage>
        <taxon>Bacteria</taxon>
        <taxon>Bacillati</taxon>
        <taxon>Actinomycetota</taxon>
        <taxon>Actinomycetes</taxon>
        <taxon>Kitasatosporales</taxon>
        <taxon>Streptomycetaceae</taxon>
        <taxon>Kitasatospora</taxon>
    </lineage>
</organism>
<dbReference type="RefSeq" id="WP_184940566.1">
    <property type="nucleotide sequence ID" value="NZ_JACHJV010000001.1"/>
</dbReference>
<name>A0A7W7R7H2_KITKI</name>
<gene>
    <name evidence="1" type="ORF">FHR34_005845</name>
</gene>
<protein>
    <submittedName>
        <fullName evidence="1">Uncharacterized protein</fullName>
    </submittedName>
</protein>
<accession>A0A7W7R7H2</accession>
<sequence length="150" mass="15796">MAQLLIEENFQHLDGQDVELLIEALAELGLAAEPTQPRSVTRSGDWALVLHWLRDDVGKITEDAVAAALVTSVTAVLGQEHAVGPGGTSVRGRTLPVRIDIRGRAGELIKSVAMPGAEAKSAAVPWWRGRHTAAADGAPRLARSTPAAQA</sequence>
<evidence type="ECO:0000313" key="2">
    <source>
        <dbReference type="Proteomes" id="UP000540506"/>
    </source>
</evidence>
<dbReference type="AlphaFoldDB" id="A0A7W7R7H2"/>
<reference evidence="1 2" key="1">
    <citation type="submission" date="2020-08" db="EMBL/GenBank/DDBJ databases">
        <title>Sequencing the genomes of 1000 actinobacteria strains.</title>
        <authorList>
            <person name="Klenk H.-P."/>
        </authorList>
    </citation>
    <scope>NUCLEOTIDE SEQUENCE [LARGE SCALE GENOMIC DNA]</scope>
    <source>
        <strain evidence="1 2">DSM 41654</strain>
    </source>
</reference>
<dbReference type="EMBL" id="JACHJV010000001">
    <property type="protein sequence ID" value="MBB4926852.1"/>
    <property type="molecule type" value="Genomic_DNA"/>
</dbReference>
<dbReference type="Proteomes" id="UP000540506">
    <property type="component" value="Unassembled WGS sequence"/>
</dbReference>
<evidence type="ECO:0000313" key="1">
    <source>
        <dbReference type="EMBL" id="MBB4926852.1"/>
    </source>
</evidence>